<organism evidence="1 2">
    <name type="scientific">Riccia fluitans</name>
    <dbReference type="NCBI Taxonomy" id="41844"/>
    <lineage>
        <taxon>Eukaryota</taxon>
        <taxon>Viridiplantae</taxon>
        <taxon>Streptophyta</taxon>
        <taxon>Embryophyta</taxon>
        <taxon>Marchantiophyta</taxon>
        <taxon>Marchantiopsida</taxon>
        <taxon>Marchantiidae</taxon>
        <taxon>Marchantiales</taxon>
        <taxon>Ricciaceae</taxon>
        <taxon>Riccia</taxon>
    </lineage>
</organism>
<dbReference type="AlphaFoldDB" id="A0ABD1XXR4"/>
<comment type="caution">
    <text evidence="1">The sequence shown here is derived from an EMBL/GenBank/DDBJ whole genome shotgun (WGS) entry which is preliminary data.</text>
</comment>
<protein>
    <submittedName>
        <fullName evidence="1">Uncharacterized protein</fullName>
    </submittedName>
</protein>
<accession>A0ABD1XXR4</accession>
<sequence length="79" mass="8388">MATQGEGLATISPPLAKSSPVGAKRLPHVLLFFDASPMEANGSLPLAMALRSHWRTEIRAFASGGEAPPRDYKRALTGN</sequence>
<dbReference type="EMBL" id="JBHFFA010000007">
    <property type="protein sequence ID" value="KAL2613745.1"/>
    <property type="molecule type" value="Genomic_DNA"/>
</dbReference>
<evidence type="ECO:0000313" key="1">
    <source>
        <dbReference type="EMBL" id="KAL2613745.1"/>
    </source>
</evidence>
<name>A0ABD1XXR4_9MARC</name>
<gene>
    <name evidence="1" type="ORF">R1flu_025437</name>
</gene>
<keyword evidence="2" id="KW-1185">Reference proteome</keyword>
<evidence type="ECO:0000313" key="2">
    <source>
        <dbReference type="Proteomes" id="UP001605036"/>
    </source>
</evidence>
<reference evidence="1 2" key="1">
    <citation type="submission" date="2024-09" db="EMBL/GenBank/DDBJ databases">
        <title>Chromosome-scale assembly of Riccia fluitans.</title>
        <authorList>
            <person name="Paukszto L."/>
            <person name="Sawicki J."/>
            <person name="Karawczyk K."/>
            <person name="Piernik-Szablinska J."/>
            <person name="Szczecinska M."/>
            <person name="Mazdziarz M."/>
        </authorList>
    </citation>
    <scope>NUCLEOTIDE SEQUENCE [LARGE SCALE GENOMIC DNA]</scope>
    <source>
        <strain evidence="1">Rf_01</strain>
        <tissue evidence="1">Aerial parts of the thallus</tissue>
    </source>
</reference>
<dbReference type="Proteomes" id="UP001605036">
    <property type="component" value="Unassembled WGS sequence"/>
</dbReference>
<proteinExistence type="predicted"/>